<dbReference type="AlphaFoldDB" id="A0A3S3ALR0"/>
<protein>
    <submittedName>
        <fullName evidence="2">DUF1304 domain-containing protein</fullName>
    </submittedName>
</protein>
<dbReference type="PANTHER" id="PTHR38446:SF1">
    <property type="entry name" value="BLL0914 PROTEIN"/>
    <property type="match status" value="1"/>
</dbReference>
<accession>A0A3S3ALR0</accession>
<keyword evidence="1" id="KW-1133">Transmembrane helix</keyword>
<dbReference type="EMBL" id="RKLP01000001">
    <property type="protein sequence ID" value="RVW11302.1"/>
    <property type="molecule type" value="Genomic_DNA"/>
</dbReference>
<dbReference type="PANTHER" id="PTHR38446">
    <property type="entry name" value="BLL0914 PROTEIN"/>
    <property type="match status" value="1"/>
</dbReference>
<keyword evidence="3" id="KW-1185">Reference proteome</keyword>
<dbReference type="Proteomes" id="UP000286208">
    <property type="component" value="Unassembled WGS sequence"/>
</dbReference>
<dbReference type="RefSeq" id="WP_127914417.1">
    <property type="nucleotide sequence ID" value="NZ_RKLP01000001.1"/>
</dbReference>
<sequence length="122" mass="12757">MPVIAQVFAALAAALHVVIFAMESVLWRRPQVWRRFGLANQRDADVARPLAYNQGFYNLFLALGIIAGLIVGDTGGDAVVLFCCAAIVGAAVVLASTGARYLQAAVVQGITPALALVTAAVF</sequence>
<name>A0A3S3ALR0_9NOCA</name>
<comment type="caution">
    <text evidence="2">The sequence shown here is derived from an EMBL/GenBank/DDBJ whole genome shotgun (WGS) entry which is preliminary data.</text>
</comment>
<dbReference type="OrthoDB" id="9803832at2"/>
<dbReference type="InterPro" id="IPR009732">
    <property type="entry name" value="DUF1304"/>
</dbReference>
<reference evidence="2 3" key="1">
    <citation type="submission" date="2018-11" db="EMBL/GenBank/DDBJ databases">
        <title>Rhodococcus spongicola sp. nov. and Rhodococcus xishaensis sp. nov. from marine sponges.</title>
        <authorList>
            <person name="Li L."/>
            <person name="Lin H.W."/>
        </authorList>
    </citation>
    <scope>NUCLEOTIDE SEQUENCE [LARGE SCALE GENOMIC DNA]</scope>
    <source>
        <strain evidence="2 3">CCTCC AB2014297</strain>
    </source>
</reference>
<keyword evidence="1" id="KW-0472">Membrane</keyword>
<evidence type="ECO:0000313" key="3">
    <source>
        <dbReference type="Proteomes" id="UP000286208"/>
    </source>
</evidence>
<keyword evidence="1" id="KW-0812">Transmembrane</keyword>
<feature type="transmembrane region" description="Helical" evidence="1">
    <location>
        <begin position="6"/>
        <end position="27"/>
    </location>
</feature>
<evidence type="ECO:0000313" key="2">
    <source>
        <dbReference type="EMBL" id="RVW11302.1"/>
    </source>
</evidence>
<dbReference type="Pfam" id="PF06993">
    <property type="entry name" value="DUF1304"/>
    <property type="match status" value="1"/>
</dbReference>
<gene>
    <name evidence="2" type="ORF">EGT67_02400</name>
</gene>
<feature type="transmembrane region" description="Helical" evidence="1">
    <location>
        <begin position="78"/>
        <end position="95"/>
    </location>
</feature>
<proteinExistence type="predicted"/>
<feature type="transmembrane region" description="Helical" evidence="1">
    <location>
        <begin position="55"/>
        <end position="72"/>
    </location>
</feature>
<evidence type="ECO:0000256" key="1">
    <source>
        <dbReference type="SAM" id="Phobius"/>
    </source>
</evidence>
<organism evidence="2 3">
    <name type="scientific">Prescottella agglutinans</name>
    <dbReference type="NCBI Taxonomy" id="1644129"/>
    <lineage>
        <taxon>Bacteria</taxon>
        <taxon>Bacillati</taxon>
        <taxon>Actinomycetota</taxon>
        <taxon>Actinomycetes</taxon>
        <taxon>Mycobacteriales</taxon>
        <taxon>Nocardiaceae</taxon>
        <taxon>Prescottella</taxon>
    </lineage>
</organism>